<sequence length="203" mass="24488">MKDVFYSLLDNYTKDKNLISTLWIEIETNYTNSKRHYHTLLHLKNMCKELYECNDDINDWHTILFSLFYHDIIYNASKKDNEEKSADLAIKRLQQINYTESKINVCHEAIVATKSHTLSNNNDINLFTDADLSILGYTWQEYEQYYKQVRKEYSIYPDFLYNPGRKKVLQHFLDMENIFKTEFFRSKYENTARNNISKELRLL</sequence>
<gene>
    <name evidence="1" type="ORF">GCM10007424_04630</name>
</gene>
<accession>A0ABQ1JJA6</accession>
<organism evidence="1 2">
    <name type="scientific">Flavobacterium suaedae</name>
    <dbReference type="NCBI Taxonomy" id="1767027"/>
    <lineage>
        <taxon>Bacteria</taxon>
        <taxon>Pseudomonadati</taxon>
        <taxon>Bacteroidota</taxon>
        <taxon>Flavobacteriia</taxon>
        <taxon>Flavobacteriales</taxon>
        <taxon>Flavobacteriaceae</taxon>
        <taxon>Flavobacterium</taxon>
    </lineage>
</organism>
<reference evidence="2" key="1">
    <citation type="journal article" date="2019" name="Int. J. Syst. Evol. Microbiol.">
        <title>The Global Catalogue of Microorganisms (GCM) 10K type strain sequencing project: providing services to taxonomists for standard genome sequencing and annotation.</title>
        <authorList>
            <consortium name="The Broad Institute Genomics Platform"/>
            <consortium name="The Broad Institute Genome Sequencing Center for Infectious Disease"/>
            <person name="Wu L."/>
            <person name="Ma J."/>
        </authorList>
    </citation>
    <scope>NUCLEOTIDE SEQUENCE [LARGE SCALE GENOMIC DNA]</scope>
    <source>
        <strain evidence="2">CGMCC 1.15461</strain>
    </source>
</reference>
<dbReference type="PANTHER" id="PTHR21174">
    <property type="match status" value="1"/>
</dbReference>
<protein>
    <recommendedName>
        <fullName evidence="3">Metal-dependent HD superfamily phosphohydrolase</fullName>
    </recommendedName>
</protein>
<name>A0ABQ1JJA6_9FLAO</name>
<evidence type="ECO:0000313" key="1">
    <source>
        <dbReference type="EMBL" id="GGB67729.1"/>
    </source>
</evidence>
<dbReference type="Gene3D" id="1.10.3210.10">
    <property type="entry name" value="Hypothetical protein af1432"/>
    <property type="match status" value="1"/>
</dbReference>
<dbReference type="Proteomes" id="UP000615760">
    <property type="component" value="Unassembled WGS sequence"/>
</dbReference>
<proteinExistence type="predicted"/>
<comment type="caution">
    <text evidence="1">The sequence shown here is derived from an EMBL/GenBank/DDBJ whole genome shotgun (WGS) entry which is preliminary data.</text>
</comment>
<dbReference type="SUPFAM" id="SSF109604">
    <property type="entry name" value="HD-domain/PDEase-like"/>
    <property type="match status" value="1"/>
</dbReference>
<dbReference type="EMBL" id="BMJE01000001">
    <property type="protein sequence ID" value="GGB67729.1"/>
    <property type="molecule type" value="Genomic_DNA"/>
</dbReference>
<dbReference type="PANTHER" id="PTHR21174:SF0">
    <property type="entry name" value="HD PHOSPHOHYDROLASE FAMILY PROTEIN-RELATED"/>
    <property type="match status" value="1"/>
</dbReference>
<evidence type="ECO:0000313" key="2">
    <source>
        <dbReference type="Proteomes" id="UP000615760"/>
    </source>
</evidence>
<dbReference type="InterPro" id="IPR009218">
    <property type="entry name" value="HD_phosphohydro"/>
</dbReference>
<evidence type="ECO:0008006" key="3">
    <source>
        <dbReference type="Google" id="ProtNLM"/>
    </source>
</evidence>
<dbReference type="PIRSF" id="PIRSF035170">
    <property type="entry name" value="HD_phosphohydro"/>
    <property type="match status" value="1"/>
</dbReference>
<keyword evidence="2" id="KW-1185">Reference proteome</keyword>